<dbReference type="EMBL" id="CP001700">
    <property type="protein sequence ID" value="ACU72110.1"/>
    <property type="molecule type" value="Genomic_DNA"/>
</dbReference>
<organism evidence="2 3">
    <name type="scientific">Catenulispora acidiphila (strain DSM 44928 / JCM 14897 / NBRC 102108 / NRRL B-24433 / ID139908)</name>
    <dbReference type="NCBI Taxonomy" id="479433"/>
    <lineage>
        <taxon>Bacteria</taxon>
        <taxon>Bacillati</taxon>
        <taxon>Actinomycetota</taxon>
        <taxon>Actinomycetes</taxon>
        <taxon>Catenulisporales</taxon>
        <taxon>Catenulisporaceae</taxon>
        <taxon>Catenulispora</taxon>
    </lineage>
</organism>
<dbReference type="HOGENOM" id="CLU_1537314_0_0_11"/>
<gene>
    <name evidence="2" type="ordered locus">Caci_3203</name>
</gene>
<dbReference type="KEGG" id="cai:Caci_3203"/>
<dbReference type="RefSeq" id="WP_012787403.1">
    <property type="nucleotide sequence ID" value="NC_013131.1"/>
</dbReference>
<feature type="transmembrane region" description="Helical" evidence="1">
    <location>
        <begin position="12"/>
        <end position="32"/>
    </location>
</feature>
<dbReference type="eggNOG" id="COG3170">
    <property type="taxonomic scope" value="Bacteria"/>
</dbReference>
<evidence type="ECO:0000256" key="1">
    <source>
        <dbReference type="SAM" id="Phobius"/>
    </source>
</evidence>
<dbReference type="InParanoid" id="C7Q6A4"/>
<evidence type="ECO:0000313" key="3">
    <source>
        <dbReference type="Proteomes" id="UP000000851"/>
    </source>
</evidence>
<evidence type="ECO:0000313" key="2">
    <source>
        <dbReference type="EMBL" id="ACU72110.1"/>
    </source>
</evidence>
<dbReference type="AlphaFoldDB" id="C7Q6A4"/>
<dbReference type="OrthoDB" id="3687522at2"/>
<sequence length="174" mass="18011" precursor="true">MRAALLGLRGRALGWWVLLAAVVVVVAVNAALANWSRGSTSHGSASASAVSGPSMVRARSVATQEFGLLSGGGWGQAWGLWSAAGKAALSEADFVQLNTECRPALGEPYIVDLATDLDATTVRIEWHQGSTTGSGTVVYEGGAWKFQPNAQTLAAYRGGVVTVVAERKAAGECH</sequence>
<keyword evidence="1" id="KW-0812">Transmembrane</keyword>
<dbReference type="Proteomes" id="UP000000851">
    <property type="component" value="Chromosome"/>
</dbReference>
<keyword evidence="3" id="KW-1185">Reference proteome</keyword>
<dbReference type="STRING" id="479433.Caci_3203"/>
<proteinExistence type="predicted"/>
<keyword evidence="1" id="KW-0472">Membrane</keyword>
<reference evidence="2 3" key="1">
    <citation type="journal article" date="2009" name="Stand. Genomic Sci.">
        <title>Complete genome sequence of Catenulispora acidiphila type strain (ID 139908).</title>
        <authorList>
            <person name="Copeland A."/>
            <person name="Lapidus A."/>
            <person name="Glavina Del Rio T."/>
            <person name="Nolan M."/>
            <person name="Lucas S."/>
            <person name="Chen F."/>
            <person name="Tice H."/>
            <person name="Cheng J.F."/>
            <person name="Bruce D."/>
            <person name="Goodwin L."/>
            <person name="Pitluck S."/>
            <person name="Mikhailova N."/>
            <person name="Pati A."/>
            <person name="Ivanova N."/>
            <person name="Mavromatis K."/>
            <person name="Chen A."/>
            <person name="Palaniappan K."/>
            <person name="Chain P."/>
            <person name="Land M."/>
            <person name="Hauser L."/>
            <person name="Chang Y.J."/>
            <person name="Jeffries C.D."/>
            <person name="Chertkov O."/>
            <person name="Brettin T."/>
            <person name="Detter J.C."/>
            <person name="Han C."/>
            <person name="Ali Z."/>
            <person name="Tindall B.J."/>
            <person name="Goker M."/>
            <person name="Bristow J."/>
            <person name="Eisen J.A."/>
            <person name="Markowitz V."/>
            <person name="Hugenholtz P."/>
            <person name="Kyrpides N.C."/>
            <person name="Klenk H.P."/>
        </authorList>
    </citation>
    <scope>NUCLEOTIDE SEQUENCE [LARGE SCALE GENOMIC DNA]</scope>
    <source>
        <strain evidence="3">DSM 44928 / JCM 14897 / NBRC 102108 / NRRL B-24433 / ID139908</strain>
    </source>
</reference>
<accession>C7Q6A4</accession>
<protein>
    <submittedName>
        <fullName evidence="2">Uncharacterized protein</fullName>
    </submittedName>
</protein>
<name>C7Q6A4_CATAD</name>
<keyword evidence="1" id="KW-1133">Transmembrane helix</keyword>